<feature type="transmembrane region" description="Helical" evidence="1">
    <location>
        <begin position="108"/>
        <end position="128"/>
    </location>
</feature>
<proteinExistence type="predicted"/>
<evidence type="ECO:0000313" key="3">
    <source>
        <dbReference type="Proteomes" id="UP000464178"/>
    </source>
</evidence>
<name>A0A6P2DFJ6_9BACT</name>
<keyword evidence="1" id="KW-0812">Transmembrane</keyword>
<keyword evidence="3" id="KW-1185">Reference proteome</keyword>
<feature type="transmembrane region" description="Helical" evidence="1">
    <location>
        <begin position="7"/>
        <end position="31"/>
    </location>
</feature>
<dbReference type="RefSeq" id="WP_162671594.1">
    <property type="nucleotide sequence ID" value="NZ_LR593886.1"/>
</dbReference>
<dbReference type="Proteomes" id="UP000464178">
    <property type="component" value="Chromosome"/>
</dbReference>
<evidence type="ECO:0000256" key="1">
    <source>
        <dbReference type="SAM" id="Phobius"/>
    </source>
</evidence>
<feature type="transmembrane region" description="Helical" evidence="1">
    <location>
        <begin position="53"/>
        <end position="74"/>
    </location>
</feature>
<organism evidence="2 3">
    <name type="scientific">Gemmata massiliana</name>
    <dbReference type="NCBI Taxonomy" id="1210884"/>
    <lineage>
        <taxon>Bacteria</taxon>
        <taxon>Pseudomonadati</taxon>
        <taxon>Planctomycetota</taxon>
        <taxon>Planctomycetia</taxon>
        <taxon>Gemmatales</taxon>
        <taxon>Gemmataceae</taxon>
        <taxon>Gemmata</taxon>
    </lineage>
</organism>
<accession>A0A6P2DFJ6</accession>
<protein>
    <submittedName>
        <fullName evidence="2">Signal peptide protein</fullName>
    </submittedName>
</protein>
<keyword evidence="1" id="KW-1133">Transmembrane helix</keyword>
<reference evidence="2 3" key="1">
    <citation type="submission" date="2019-05" db="EMBL/GenBank/DDBJ databases">
        <authorList>
            <consortium name="Science for Life Laboratories"/>
        </authorList>
    </citation>
    <scope>NUCLEOTIDE SEQUENCE [LARGE SCALE GENOMIC DNA]</scope>
    <source>
        <strain evidence="2">Soil9</strain>
    </source>
</reference>
<evidence type="ECO:0000313" key="2">
    <source>
        <dbReference type="EMBL" id="VTR98434.1"/>
    </source>
</evidence>
<dbReference type="EMBL" id="LR593886">
    <property type="protein sequence ID" value="VTR98434.1"/>
    <property type="molecule type" value="Genomic_DNA"/>
</dbReference>
<dbReference type="KEGG" id="gms:SOIL9_02760"/>
<gene>
    <name evidence="2" type="ORF">SOIL9_02760</name>
</gene>
<sequence>MTADRLLLWLTRIDAGVVLCAFPCAFLPFGWMDAVHRDWLGLGPLPDAVITRYMTRSLSLVYAMHGAIVLAITLDWTRYRPLVPVFAWLHAVLGVGLLIVDLSAGVPWWWTAGEGPGLVAFGLVKLFLYRRASRTAPSVP</sequence>
<feature type="transmembrane region" description="Helical" evidence="1">
    <location>
        <begin position="81"/>
        <end position="102"/>
    </location>
</feature>
<dbReference type="AlphaFoldDB" id="A0A6P2DFJ6"/>
<keyword evidence="1" id="KW-0472">Membrane</keyword>